<keyword evidence="3" id="KW-1185">Reference proteome</keyword>
<evidence type="ECO:0000313" key="2">
    <source>
        <dbReference type="EMBL" id="KXB57505.1"/>
    </source>
</evidence>
<protein>
    <submittedName>
        <fullName evidence="2">Uncharacterized protein</fullName>
    </submittedName>
</protein>
<feature type="coiled-coil region" evidence="1">
    <location>
        <begin position="281"/>
        <end position="308"/>
    </location>
</feature>
<dbReference type="Proteomes" id="UP000070394">
    <property type="component" value="Unassembled WGS sequence"/>
</dbReference>
<reference evidence="3" key="1">
    <citation type="submission" date="2016-01" db="EMBL/GenBank/DDBJ databases">
        <authorList>
            <person name="Mitreva M."/>
            <person name="Pepin K.H."/>
            <person name="Mihindukulasuriya K.A."/>
            <person name="Fulton R."/>
            <person name="Fronick C."/>
            <person name="O'Laughlin M."/>
            <person name="Miner T."/>
            <person name="Herter B."/>
            <person name="Rosa B.A."/>
            <person name="Cordes M."/>
            <person name="Tomlinson C."/>
            <person name="Wollam A."/>
            <person name="Palsikar V.B."/>
            <person name="Mardis E.R."/>
            <person name="Wilson R.K."/>
        </authorList>
    </citation>
    <scope>NUCLEOTIDE SEQUENCE [LARGE SCALE GENOMIC DNA]</scope>
    <source>
        <strain evidence="3">DNF00896</strain>
    </source>
</reference>
<dbReference type="PATRIC" id="fig|467210.3.peg.1372"/>
<feature type="coiled-coil region" evidence="1">
    <location>
        <begin position="163"/>
        <end position="190"/>
    </location>
</feature>
<keyword evidence="1" id="KW-0175">Coiled coil</keyword>
<dbReference type="AlphaFoldDB" id="A0A133ZQ02"/>
<sequence length="635" mass="71714">MKKRGSVTVFIALIFVCIAALICALLESARTSSARLYLQTAGDSAIDSLFSRYHRAMWDNYRIFAFESENDENIGDLMCEYMKPYVKNCGMYRIQNPVVSLNKKISLNDNGGMYLEQEIIDYMKLGTFESVFDGSPDKLWKDIEDAKSMEKITSDYGLSSREAIDVEKALKRLSENIEAQEKIKLKMREALDNKNLGELKRLSDNLKKKLKKVPELVKKYEKKADKMSAKLREIEAKNASNLDKLSESNKAYIEGEIEKFKDYVDKDSERRLEVTALSSQSESMITQLDNLESDIDSLQSTLDEASEDDEGDYSSEIGEGWRRVSDDVYSLGEMKLSCKHGIADEDKEDKLKQLKEMISDGVFSLVIPSNRTVSNKSINTLSLPSNATTGGYTGRNLAERLLIDEYMGKYFADFTDDINTPLSYELEYILNGAGSDRANLESTVLKLLAIREGLNYMHIIRDQDKVQLVTQLAAAISGALCLPQITFIVKFLIIAVWALVESAIDIKGLLSGGKVPIIKSGEDWHTDLDSIFDILSSKDLGNSDDFKRGISYEGYLKMLLYIEDPVKRNFRMMDIMQLDIGVNQKDFLIKDMVYGLDANISCGAKRLFSEISLFSKEFSGLSSGYSMEVRVEKIY</sequence>
<accession>A0A133ZQ02</accession>
<dbReference type="Pfam" id="PF18960">
    <property type="entry name" value="DUF5702"/>
    <property type="match status" value="1"/>
</dbReference>
<organism evidence="2 3">
    <name type="scientific">Lachnoanaerobaculum saburreum</name>
    <dbReference type="NCBI Taxonomy" id="467210"/>
    <lineage>
        <taxon>Bacteria</taxon>
        <taxon>Bacillati</taxon>
        <taxon>Bacillota</taxon>
        <taxon>Clostridia</taxon>
        <taxon>Lachnospirales</taxon>
        <taxon>Lachnospiraceae</taxon>
        <taxon>Lachnoanaerobaculum</taxon>
    </lineage>
</organism>
<dbReference type="STRING" id="467210.HMPREF1866_01386"/>
<proteinExistence type="predicted"/>
<dbReference type="OrthoDB" id="5135382at2"/>
<gene>
    <name evidence="2" type="ORF">HMPREF1866_01386</name>
</gene>
<comment type="caution">
    <text evidence="2">The sequence shown here is derived from an EMBL/GenBank/DDBJ whole genome shotgun (WGS) entry which is preliminary data.</text>
</comment>
<evidence type="ECO:0000256" key="1">
    <source>
        <dbReference type="SAM" id="Coils"/>
    </source>
</evidence>
<evidence type="ECO:0000313" key="3">
    <source>
        <dbReference type="Proteomes" id="UP000070394"/>
    </source>
</evidence>
<dbReference type="InterPro" id="IPR043756">
    <property type="entry name" value="DUF5702"/>
</dbReference>
<dbReference type="EMBL" id="LSDA01000088">
    <property type="protein sequence ID" value="KXB57505.1"/>
    <property type="molecule type" value="Genomic_DNA"/>
</dbReference>
<dbReference type="RefSeq" id="WP_060931157.1">
    <property type="nucleotide sequence ID" value="NZ_KQ959827.1"/>
</dbReference>
<name>A0A133ZQ02_9FIRM</name>